<keyword evidence="1" id="KW-0812">Transmembrane</keyword>
<gene>
    <name evidence="2" type="ORF">D1222_06370</name>
</gene>
<keyword evidence="1" id="KW-0472">Membrane</keyword>
<reference evidence="2 3" key="1">
    <citation type="submission" date="2018-08" db="EMBL/GenBank/DDBJ databases">
        <title>Henriciella mobilis sp. nov., isolated from seawater.</title>
        <authorList>
            <person name="Cheng H."/>
            <person name="Wu Y.-H."/>
            <person name="Xu X.-W."/>
            <person name="Guo L.-L."/>
        </authorList>
    </citation>
    <scope>NUCLEOTIDE SEQUENCE [LARGE SCALE GENOMIC DNA]</scope>
    <source>
        <strain evidence="2 3">CCUG67844</strain>
    </source>
</reference>
<dbReference type="AlphaFoldDB" id="A0A399RMA9"/>
<name>A0A399RMA9_9PROT</name>
<sequence>MAAMSFLILIAFAFLALAGALFFGPHFIAYGPDGFRDLIRRGNARMISLFLVGAIILAILLPGQDPALISRV</sequence>
<keyword evidence="1" id="KW-1133">Transmembrane helix</keyword>
<keyword evidence="3" id="KW-1185">Reference proteome</keyword>
<evidence type="ECO:0000256" key="1">
    <source>
        <dbReference type="SAM" id="Phobius"/>
    </source>
</evidence>
<evidence type="ECO:0000313" key="3">
    <source>
        <dbReference type="Proteomes" id="UP000265845"/>
    </source>
</evidence>
<proteinExistence type="predicted"/>
<dbReference type="EMBL" id="QWGA01000003">
    <property type="protein sequence ID" value="RIJ31861.1"/>
    <property type="molecule type" value="Genomic_DNA"/>
</dbReference>
<organism evidence="2 3">
    <name type="scientific">Henriciella algicola</name>
    <dbReference type="NCBI Taxonomy" id="1608422"/>
    <lineage>
        <taxon>Bacteria</taxon>
        <taxon>Pseudomonadati</taxon>
        <taxon>Pseudomonadota</taxon>
        <taxon>Alphaproteobacteria</taxon>
        <taxon>Hyphomonadales</taxon>
        <taxon>Hyphomonadaceae</taxon>
        <taxon>Henriciella</taxon>
    </lineage>
</organism>
<feature type="transmembrane region" description="Helical" evidence="1">
    <location>
        <begin position="46"/>
        <end position="63"/>
    </location>
</feature>
<accession>A0A399RMA9</accession>
<dbReference type="Proteomes" id="UP000265845">
    <property type="component" value="Unassembled WGS sequence"/>
</dbReference>
<evidence type="ECO:0000313" key="2">
    <source>
        <dbReference type="EMBL" id="RIJ31861.1"/>
    </source>
</evidence>
<comment type="caution">
    <text evidence="2">The sequence shown here is derived from an EMBL/GenBank/DDBJ whole genome shotgun (WGS) entry which is preliminary data.</text>
</comment>
<protein>
    <submittedName>
        <fullName evidence="2">Uncharacterized protein</fullName>
    </submittedName>
</protein>